<sequence length="76" mass="8886">MKIVFGATLAFTRTPKWRRHNFYVRQVEGISRLSKSAETNGFTCGEDMLEYPLESWCKAYFYIVCKNPLVENNVTE</sequence>
<dbReference type="EMBL" id="JACXVP010000004">
    <property type="protein sequence ID" value="KAG5610362.1"/>
    <property type="molecule type" value="Genomic_DNA"/>
</dbReference>
<accession>A0A9J5ZCI5</accession>
<name>A0A9J5ZCI5_SOLCO</name>
<reference evidence="1 2" key="1">
    <citation type="submission" date="2020-09" db="EMBL/GenBank/DDBJ databases">
        <title>De no assembly of potato wild relative species, Solanum commersonii.</title>
        <authorList>
            <person name="Cho K."/>
        </authorList>
    </citation>
    <scope>NUCLEOTIDE SEQUENCE [LARGE SCALE GENOMIC DNA]</scope>
    <source>
        <strain evidence="1">LZ3.2</strain>
        <tissue evidence="1">Leaf</tissue>
    </source>
</reference>
<comment type="caution">
    <text evidence="1">The sequence shown here is derived from an EMBL/GenBank/DDBJ whole genome shotgun (WGS) entry which is preliminary data.</text>
</comment>
<organism evidence="1 2">
    <name type="scientific">Solanum commersonii</name>
    <name type="common">Commerson's wild potato</name>
    <name type="synonym">Commerson's nightshade</name>
    <dbReference type="NCBI Taxonomy" id="4109"/>
    <lineage>
        <taxon>Eukaryota</taxon>
        <taxon>Viridiplantae</taxon>
        <taxon>Streptophyta</taxon>
        <taxon>Embryophyta</taxon>
        <taxon>Tracheophyta</taxon>
        <taxon>Spermatophyta</taxon>
        <taxon>Magnoliopsida</taxon>
        <taxon>eudicotyledons</taxon>
        <taxon>Gunneridae</taxon>
        <taxon>Pentapetalae</taxon>
        <taxon>asterids</taxon>
        <taxon>lamiids</taxon>
        <taxon>Solanales</taxon>
        <taxon>Solanaceae</taxon>
        <taxon>Solanoideae</taxon>
        <taxon>Solaneae</taxon>
        <taxon>Solanum</taxon>
    </lineage>
</organism>
<keyword evidence="2" id="KW-1185">Reference proteome</keyword>
<protein>
    <submittedName>
        <fullName evidence="1">Uncharacterized protein</fullName>
    </submittedName>
</protein>
<gene>
    <name evidence="1" type="ORF">H5410_021643</name>
</gene>
<dbReference type="Proteomes" id="UP000824120">
    <property type="component" value="Chromosome 4"/>
</dbReference>
<proteinExistence type="predicted"/>
<evidence type="ECO:0000313" key="2">
    <source>
        <dbReference type="Proteomes" id="UP000824120"/>
    </source>
</evidence>
<dbReference type="AlphaFoldDB" id="A0A9J5ZCI5"/>
<evidence type="ECO:0000313" key="1">
    <source>
        <dbReference type="EMBL" id="KAG5610362.1"/>
    </source>
</evidence>